<dbReference type="Proteomes" id="UP000837803">
    <property type="component" value="Unassembled WGS sequence"/>
</dbReference>
<dbReference type="InterPro" id="IPR012944">
    <property type="entry name" value="SusD_RagB_dom"/>
</dbReference>
<evidence type="ECO:0000256" key="2">
    <source>
        <dbReference type="ARBA" id="ARBA00006275"/>
    </source>
</evidence>
<dbReference type="Pfam" id="PF14322">
    <property type="entry name" value="SusD-like_3"/>
    <property type="match status" value="1"/>
</dbReference>
<protein>
    <submittedName>
        <fullName evidence="8">SusD-like protein P2</fullName>
    </submittedName>
</protein>
<comment type="similarity">
    <text evidence="2">Belongs to the SusD family.</text>
</comment>
<evidence type="ECO:0000256" key="5">
    <source>
        <dbReference type="ARBA" id="ARBA00023237"/>
    </source>
</evidence>
<keyword evidence="5" id="KW-0998">Cell outer membrane</keyword>
<evidence type="ECO:0000259" key="7">
    <source>
        <dbReference type="Pfam" id="PF14322"/>
    </source>
</evidence>
<evidence type="ECO:0000256" key="1">
    <source>
        <dbReference type="ARBA" id="ARBA00004442"/>
    </source>
</evidence>
<keyword evidence="3" id="KW-0732">Signal</keyword>
<evidence type="ECO:0000313" key="9">
    <source>
        <dbReference type="Proteomes" id="UP000837803"/>
    </source>
</evidence>
<evidence type="ECO:0000256" key="4">
    <source>
        <dbReference type="ARBA" id="ARBA00023136"/>
    </source>
</evidence>
<evidence type="ECO:0000259" key="6">
    <source>
        <dbReference type="Pfam" id="PF07980"/>
    </source>
</evidence>
<sequence>MKFSYYLLVLCLLGGVNSCSDLEEDPVGLLAPESFFRTPADVETATLGIYAWLASESVYGRKLTLSLQLRSDMCDIGDRNTPGRRQNVNDFEMGADNGMTSAFWPGLYRMIGSANAVIDGATQVEDSPAVQASVGEARFLRAYAYYHLVRLFGDIPYIDFFITDPVAIGSIEKTPAAEVYANIIADLEAAKASLPDSQPGGIRTRPTRGTAAAYLASVHMTLGQWQAAYDEATFVIANRDAFGYRLMDDFADLFKARIADGLAEHIFAVDFLGNESGGGGQNVDWMGPVTGIRQVSTADAPNGGWSVSVPSMLVYTTWDDRDYRKEVSFIDSAVVDGVYSGFEKFAPNHGSPRPHMAKFFEFCGNNRGDCGFSDNNYVAMRYAEILLIAAEAGAEVGAPAGEVVGYINEVRERARFGSDFPADVEPSISGSELIDLIMEERRLELAFEFKRWYDIKRRNLGDEVFKGPSSLEPHPNFDSGRDYLMPIPQDELDRNANLAPQNPGY</sequence>
<keyword evidence="4" id="KW-0472">Membrane</keyword>
<proteinExistence type="inferred from homology"/>
<dbReference type="InterPro" id="IPR033985">
    <property type="entry name" value="SusD-like_N"/>
</dbReference>
<name>A0ABN8F9B6_9BACT</name>
<dbReference type="Gene3D" id="1.25.40.390">
    <property type="match status" value="1"/>
</dbReference>
<dbReference type="RefSeq" id="WP_238751702.1">
    <property type="nucleotide sequence ID" value="NZ_CAKLPZ010000003.1"/>
</dbReference>
<dbReference type="EMBL" id="CAKLPZ010000003">
    <property type="protein sequence ID" value="CAH1001845.1"/>
    <property type="molecule type" value="Genomic_DNA"/>
</dbReference>
<feature type="domain" description="SusD-like N-terminal" evidence="7">
    <location>
        <begin position="86"/>
        <end position="218"/>
    </location>
</feature>
<dbReference type="CDD" id="cd08977">
    <property type="entry name" value="SusD"/>
    <property type="match status" value="1"/>
</dbReference>
<keyword evidence="9" id="KW-1185">Reference proteome</keyword>
<reference evidence="8" key="1">
    <citation type="submission" date="2021-12" db="EMBL/GenBank/DDBJ databases">
        <authorList>
            <person name="Rodrigo-Torres L."/>
            <person name="Arahal R. D."/>
            <person name="Lucena T."/>
        </authorList>
    </citation>
    <scope>NUCLEOTIDE SEQUENCE</scope>
    <source>
        <strain evidence="8">CECT 8419</strain>
    </source>
</reference>
<evidence type="ECO:0000313" key="8">
    <source>
        <dbReference type="EMBL" id="CAH1001845.1"/>
    </source>
</evidence>
<feature type="domain" description="RagB/SusD" evidence="6">
    <location>
        <begin position="354"/>
        <end position="505"/>
    </location>
</feature>
<dbReference type="InterPro" id="IPR011990">
    <property type="entry name" value="TPR-like_helical_dom_sf"/>
</dbReference>
<comment type="subcellular location">
    <subcellularLocation>
        <location evidence="1">Cell outer membrane</location>
    </subcellularLocation>
</comment>
<comment type="caution">
    <text evidence="8">The sequence shown here is derived from an EMBL/GenBank/DDBJ whole genome shotgun (WGS) entry which is preliminary data.</text>
</comment>
<dbReference type="Pfam" id="PF07980">
    <property type="entry name" value="SusD_RagB"/>
    <property type="match status" value="1"/>
</dbReference>
<dbReference type="SUPFAM" id="SSF48452">
    <property type="entry name" value="TPR-like"/>
    <property type="match status" value="1"/>
</dbReference>
<evidence type="ECO:0000256" key="3">
    <source>
        <dbReference type="ARBA" id="ARBA00022729"/>
    </source>
</evidence>
<gene>
    <name evidence="8" type="ORF">LEM8419_02753</name>
</gene>
<accession>A0ABN8F9B6</accession>
<organism evidence="8 9">
    <name type="scientific">Neolewinella maritima</name>
    <dbReference type="NCBI Taxonomy" id="1383882"/>
    <lineage>
        <taxon>Bacteria</taxon>
        <taxon>Pseudomonadati</taxon>
        <taxon>Bacteroidota</taxon>
        <taxon>Saprospiria</taxon>
        <taxon>Saprospirales</taxon>
        <taxon>Lewinellaceae</taxon>
        <taxon>Neolewinella</taxon>
    </lineage>
</organism>